<dbReference type="InterPro" id="IPR011042">
    <property type="entry name" value="6-blade_b-propeller_TolB-like"/>
</dbReference>
<protein>
    <submittedName>
        <fullName evidence="1">Uncharacterized protein</fullName>
    </submittedName>
</protein>
<comment type="caution">
    <text evidence="1">The sequence shown here is derived from an EMBL/GenBank/DDBJ whole genome shotgun (WGS) entry which is preliminary data.</text>
</comment>
<dbReference type="RefSeq" id="WP_131476048.1">
    <property type="nucleotide sequence ID" value="NZ_SJPE01000008.1"/>
</dbReference>
<name>A0A4V2L4Z0_9FLAO</name>
<gene>
    <name evidence="1" type="ORF">EZL74_07795</name>
</gene>
<dbReference type="OrthoDB" id="9815657at2"/>
<keyword evidence="2" id="KW-1185">Reference proteome</keyword>
<proteinExistence type="predicted"/>
<dbReference type="AlphaFoldDB" id="A0A4V2L4Z0"/>
<reference evidence="1 2" key="1">
    <citation type="submission" date="2019-02" db="EMBL/GenBank/DDBJ databases">
        <title>Flavobacterium sp. RD-2-33 isolated from forest soil.</title>
        <authorList>
            <person name="Chaudhary D.K."/>
        </authorList>
    </citation>
    <scope>NUCLEOTIDE SEQUENCE [LARGE SCALE GENOMIC DNA]</scope>
    <source>
        <strain evidence="1 2">RD-2-33</strain>
    </source>
</reference>
<accession>A0A4V2L4Z0</accession>
<dbReference type="Proteomes" id="UP000293300">
    <property type="component" value="Unassembled WGS sequence"/>
</dbReference>
<evidence type="ECO:0000313" key="2">
    <source>
        <dbReference type="Proteomes" id="UP000293300"/>
    </source>
</evidence>
<evidence type="ECO:0000313" key="1">
    <source>
        <dbReference type="EMBL" id="TBX68688.1"/>
    </source>
</evidence>
<dbReference type="Gene3D" id="2.120.10.30">
    <property type="entry name" value="TolB, C-terminal domain"/>
    <property type="match status" value="1"/>
</dbReference>
<organism evidence="1 2">
    <name type="scientific">Flavobacterium silvisoli</name>
    <dbReference type="NCBI Taxonomy" id="2529433"/>
    <lineage>
        <taxon>Bacteria</taxon>
        <taxon>Pseudomonadati</taxon>
        <taxon>Bacteroidota</taxon>
        <taxon>Flavobacteriia</taxon>
        <taxon>Flavobacteriales</taxon>
        <taxon>Flavobacteriaceae</taxon>
        <taxon>Flavobacterium</taxon>
    </lineage>
</organism>
<sequence length="148" mass="15919">MKNLLKSTLYLFVFALAGILFQISCSSDSISNSSTSLGKIVYTKRASGQLQIWTCNYDGTAQAQIPITLPSNVRFNFWSTNSTAISASDETSVRLSPDGQNVFFATVTNPGSGSQYFSIYTCDLSGNNLTEILTQASGEDPLVIGGVY</sequence>
<dbReference type="EMBL" id="SJPE01000008">
    <property type="protein sequence ID" value="TBX68688.1"/>
    <property type="molecule type" value="Genomic_DNA"/>
</dbReference>
<dbReference type="SUPFAM" id="SSF82171">
    <property type="entry name" value="DPP6 N-terminal domain-like"/>
    <property type="match status" value="1"/>
</dbReference>